<feature type="active site" description="Nucleophile" evidence="8">
    <location>
        <position position="38"/>
    </location>
</feature>
<comment type="similarity">
    <text evidence="1 7">Belongs to the thioredoxin family.</text>
</comment>
<keyword evidence="4 9" id="KW-1015">Disulfide bond</keyword>
<gene>
    <name evidence="11" type="ORF">AVDCRST_MAG89-1539</name>
</gene>
<keyword evidence="5 9" id="KW-0676">Redox-active center</keyword>
<dbReference type="FunFam" id="3.40.30.10:FF:000001">
    <property type="entry name" value="Thioredoxin"/>
    <property type="match status" value="1"/>
</dbReference>
<dbReference type="SUPFAM" id="SSF52833">
    <property type="entry name" value="Thioredoxin-like"/>
    <property type="match status" value="1"/>
</dbReference>
<evidence type="ECO:0000256" key="7">
    <source>
        <dbReference type="PIRNR" id="PIRNR000077"/>
    </source>
</evidence>
<protein>
    <recommendedName>
        <fullName evidence="6 7">Thioredoxin</fullName>
    </recommendedName>
</protein>
<organism evidence="11">
    <name type="scientific">uncultured Gemmatimonadota bacterium</name>
    <dbReference type="NCBI Taxonomy" id="203437"/>
    <lineage>
        <taxon>Bacteria</taxon>
        <taxon>Pseudomonadati</taxon>
        <taxon>Gemmatimonadota</taxon>
        <taxon>environmental samples</taxon>
    </lineage>
</organism>
<evidence type="ECO:0000256" key="3">
    <source>
        <dbReference type="ARBA" id="ARBA00022982"/>
    </source>
</evidence>
<dbReference type="PROSITE" id="PS51352">
    <property type="entry name" value="THIOREDOXIN_2"/>
    <property type="match status" value="1"/>
</dbReference>
<dbReference type="InterPro" id="IPR005746">
    <property type="entry name" value="Thioredoxin"/>
</dbReference>
<evidence type="ECO:0000256" key="5">
    <source>
        <dbReference type="ARBA" id="ARBA00023284"/>
    </source>
</evidence>
<dbReference type="AlphaFoldDB" id="A0A6J4KYE5"/>
<keyword evidence="3" id="KW-0249">Electron transport</keyword>
<feature type="domain" description="Thioredoxin" evidence="10">
    <location>
        <begin position="1"/>
        <end position="113"/>
    </location>
</feature>
<feature type="disulfide bond" description="Redox-active" evidence="9">
    <location>
        <begin position="38"/>
        <end position="41"/>
    </location>
</feature>
<feature type="site" description="Contributes to redox potential value" evidence="8">
    <location>
        <position position="40"/>
    </location>
</feature>
<evidence type="ECO:0000259" key="10">
    <source>
        <dbReference type="PROSITE" id="PS51352"/>
    </source>
</evidence>
<proteinExistence type="inferred from homology"/>
<dbReference type="PANTHER" id="PTHR45663">
    <property type="entry name" value="GEO12009P1"/>
    <property type="match status" value="1"/>
</dbReference>
<dbReference type="PIRSF" id="PIRSF000077">
    <property type="entry name" value="Thioredoxin"/>
    <property type="match status" value="1"/>
</dbReference>
<dbReference type="PRINTS" id="PR00421">
    <property type="entry name" value="THIOREDOXIN"/>
</dbReference>
<reference evidence="11" key="1">
    <citation type="submission" date="2020-02" db="EMBL/GenBank/DDBJ databases">
        <authorList>
            <person name="Meier V. D."/>
        </authorList>
    </citation>
    <scope>NUCLEOTIDE SEQUENCE</scope>
    <source>
        <strain evidence="11">AVDCRST_MAG89</strain>
    </source>
</reference>
<feature type="site" description="Deprotonates C-terminal active site Cys" evidence="8">
    <location>
        <position position="32"/>
    </location>
</feature>
<sequence>MSVDTTKAGVLEVTDETFAVEVEGAPGLVLVDFGAAWCGPCRMMDPAVKQIAGDYAGRVKVAKVDTDANPQVSTRFNIRSLPTFLIFRDGKVVDQVIGAVPRQAIENKLAALL</sequence>
<keyword evidence="2" id="KW-0813">Transport</keyword>
<evidence type="ECO:0000256" key="2">
    <source>
        <dbReference type="ARBA" id="ARBA00022448"/>
    </source>
</evidence>
<name>A0A6J4KYE5_9BACT</name>
<dbReference type="InterPro" id="IPR036249">
    <property type="entry name" value="Thioredoxin-like_sf"/>
</dbReference>
<evidence type="ECO:0000313" key="11">
    <source>
        <dbReference type="EMBL" id="CAA9318697.1"/>
    </source>
</evidence>
<evidence type="ECO:0000256" key="1">
    <source>
        <dbReference type="ARBA" id="ARBA00008987"/>
    </source>
</evidence>
<dbReference type="Pfam" id="PF00085">
    <property type="entry name" value="Thioredoxin"/>
    <property type="match status" value="1"/>
</dbReference>
<accession>A0A6J4KYE5</accession>
<dbReference type="InterPro" id="IPR013766">
    <property type="entry name" value="Thioredoxin_domain"/>
</dbReference>
<evidence type="ECO:0000256" key="9">
    <source>
        <dbReference type="PIRSR" id="PIRSR000077-4"/>
    </source>
</evidence>
<evidence type="ECO:0000256" key="4">
    <source>
        <dbReference type="ARBA" id="ARBA00023157"/>
    </source>
</evidence>
<dbReference type="EMBL" id="CADCTV010000332">
    <property type="protein sequence ID" value="CAA9318697.1"/>
    <property type="molecule type" value="Genomic_DNA"/>
</dbReference>
<evidence type="ECO:0000256" key="6">
    <source>
        <dbReference type="NCBIfam" id="TIGR01068"/>
    </source>
</evidence>
<dbReference type="NCBIfam" id="TIGR01068">
    <property type="entry name" value="thioredoxin"/>
    <property type="match status" value="1"/>
</dbReference>
<dbReference type="GO" id="GO:0005737">
    <property type="term" value="C:cytoplasm"/>
    <property type="evidence" value="ECO:0007669"/>
    <property type="project" value="TreeGrafter"/>
</dbReference>
<feature type="site" description="Contributes to redox potential value" evidence="8">
    <location>
        <position position="39"/>
    </location>
</feature>
<dbReference type="Gene3D" id="3.40.30.10">
    <property type="entry name" value="Glutaredoxin"/>
    <property type="match status" value="1"/>
</dbReference>
<dbReference type="PANTHER" id="PTHR45663:SF11">
    <property type="entry name" value="GEO12009P1"/>
    <property type="match status" value="1"/>
</dbReference>
<feature type="active site" description="Nucleophile" evidence="8">
    <location>
        <position position="41"/>
    </location>
</feature>
<evidence type="ECO:0000256" key="8">
    <source>
        <dbReference type="PIRSR" id="PIRSR000077-1"/>
    </source>
</evidence>
<dbReference type="CDD" id="cd02947">
    <property type="entry name" value="TRX_family"/>
    <property type="match status" value="1"/>
</dbReference>
<dbReference type="GO" id="GO:0015035">
    <property type="term" value="F:protein-disulfide reductase activity"/>
    <property type="evidence" value="ECO:0007669"/>
    <property type="project" value="UniProtKB-UniRule"/>
</dbReference>